<keyword evidence="3" id="KW-0812">Transmembrane</keyword>
<evidence type="ECO:0000313" key="5">
    <source>
        <dbReference type="EMBL" id="MDC4242492.1"/>
    </source>
</evidence>
<gene>
    <name evidence="5" type="ORF">NE398_20380</name>
</gene>
<feature type="transmembrane region" description="Helical" evidence="3">
    <location>
        <begin position="357"/>
        <end position="376"/>
    </location>
</feature>
<name>A0A9X3XSS5_9CLOT</name>
<proteinExistence type="inferred from homology"/>
<comment type="caution">
    <text evidence="5">The sequence shown here is derived from an EMBL/GenBank/DDBJ whole genome shotgun (WGS) entry which is preliminary data.</text>
</comment>
<keyword evidence="3" id="KW-1133">Transmembrane helix</keyword>
<evidence type="ECO:0000259" key="4">
    <source>
        <dbReference type="Pfam" id="PF06597"/>
    </source>
</evidence>
<dbReference type="EMBL" id="JAMRYU010000035">
    <property type="protein sequence ID" value="MDC4242492.1"/>
    <property type="molecule type" value="Genomic_DNA"/>
</dbReference>
<dbReference type="Pfam" id="PF06597">
    <property type="entry name" value="Clostridium_P47"/>
    <property type="match status" value="1"/>
</dbReference>
<dbReference type="InterPro" id="IPR010567">
    <property type="entry name" value="OrfX2/OrfX3/P47"/>
</dbReference>
<evidence type="ECO:0000256" key="1">
    <source>
        <dbReference type="ARBA" id="ARBA00023026"/>
    </source>
</evidence>
<feature type="domain" description="Protein OrfX2/OrfX3/P47" evidence="4">
    <location>
        <begin position="5"/>
        <end position="381"/>
    </location>
</feature>
<evidence type="ECO:0000313" key="6">
    <source>
        <dbReference type="Proteomes" id="UP001141183"/>
    </source>
</evidence>
<protein>
    <submittedName>
        <fullName evidence="5">TULIP family P47-like protein</fullName>
    </submittedName>
</protein>
<dbReference type="Proteomes" id="UP001141183">
    <property type="component" value="Unassembled WGS sequence"/>
</dbReference>
<keyword evidence="1" id="KW-0843">Virulence</keyword>
<organism evidence="5 6">
    <name type="scientific">Clostridium tertium</name>
    <dbReference type="NCBI Taxonomy" id="1559"/>
    <lineage>
        <taxon>Bacteria</taxon>
        <taxon>Bacillati</taxon>
        <taxon>Bacillota</taxon>
        <taxon>Clostridia</taxon>
        <taxon>Eubacteriales</taxon>
        <taxon>Clostridiaceae</taxon>
        <taxon>Clostridium</taxon>
    </lineage>
</organism>
<evidence type="ECO:0000256" key="2">
    <source>
        <dbReference type="ARBA" id="ARBA00035010"/>
    </source>
</evidence>
<keyword evidence="3" id="KW-0472">Membrane</keyword>
<evidence type="ECO:0000256" key="3">
    <source>
        <dbReference type="SAM" id="Phobius"/>
    </source>
</evidence>
<reference evidence="5" key="1">
    <citation type="submission" date="2022-05" db="EMBL/GenBank/DDBJ databases">
        <title>Draft genome sequence of Clostridium tertium strain CP3 isolated from Peru.</title>
        <authorList>
            <person name="Hurtado R."/>
            <person name="Lima L."/>
            <person name="Sousa T."/>
            <person name="Jaiswal A.K."/>
            <person name="Tiwari S."/>
            <person name="Maturrano L."/>
            <person name="Brenig B."/>
            <person name="Azevedo V."/>
        </authorList>
    </citation>
    <scope>NUCLEOTIDE SEQUENCE</scope>
    <source>
        <strain evidence="5">CP3</strain>
    </source>
</reference>
<comment type="similarity">
    <text evidence="2">Belongs to the TULIP P47 family.</text>
</comment>
<dbReference type="RefSeq" id="WP_272470801.1">
    <property type="nucleotide sequence ID" value="NZ_JAMRYU010000035.1"/>
</dbReference>
<sequence>MNIYNWDIVYANSIQAINKQLKNYMEENKITFTFNDESIYAELTFGNWEITEGGSGKLLRIKTPVKSGLLDYLGQKIKLDEICPLLEIQLDFINDNINSNIKNLTFNFKSKGIQQGDKSEGAITIIETDLNNKFTSNSIVYTILNIILADMFIKNKSQITYIFAKMNVNSNIQWMQPKKYIYSYYAPTNSKKDGLLIIFSVVTDRDISNLKPDIDGKVLDNNNDIFLLLSEKLFLKNIIMPELPKSFSSNTTSQHFKFKETSLISGEIENNKNINCGSVRWGLTDYYPIITNLNIKIEGNRLHMKILGKCDITGLANSYITFDIETKNTFYFNKTNKKIQFKPDNNPIIKYQRHIPWWIWLTLIIIPISELILHFVTNDITNTIARNVKIDANSYIGELSTEILEWNGMSKSNISDCLLDVLFAIKGKI</sequence>
<dbReference type="AlphaFoldDB" id="A0A9X3XSS5"/>
<keyword evidence="6" id="KW-1185">Reference proteome</keyword>
<accession>A0A9X3XSS5</accession>